<feature type="region of interest" description="Disordered" evidence="1">
    <location>
        <begin position="1"/>
        <end position="61"/>
    </location>
</feature>
<organism evidence="2 3">
    <name type="scientific">Frieseomelitta varia</name>
    <dbReference type="NCBI Taxonomy" id="561572"/>
    <lineage>
        <taxon>Eukaryota</taxon>
        <taxon>Metazoa</taxon>
        <taxon>Ecdysozoa</taxon>
        <taxon>Arthropoda</taxon>
        <taxon>Hexapoda</taxon>
        <taxon>Insecta</taxon>
        <taxon>Pterygota</taxon>
        <taxon>Neoptera</taxon>
        <taxon>Endopterygota</taxon>
        <taxon>Hymenoptera</taxon>
        <taxon>Apocrita</taxon>
        <taxon>Aculeata</taxon>
        <taxon>Apoidea</taxon>
        <taxon>Anthophila</taxon>
        <taxon>Apidae</taxon>
        <taxon>Frieseomelitta</taxon>
    </lineage>
</organism>
<dbReference type="Proteomes" id="UP000655588">
    <property type="component" value="Unassembled WGS sequence"/>
</dbReference>
<proteinExistence type="predicted"/>
<accession>A0A833RUH5</accession>
<dbReference type="AlphaFoldDB" id="A0A833RUH5"/>
<feature type="compositionally biased region" description="Low complexity" evidence="1">
    <location>
        <begin position="15"/>
        <end position="30"/>
    </location>
</feature>
<keyword evidence="3" id="KW-1185">Reference proteome</keyword>
<evidence type="ECO:0000313" key="3">
    <source>
        <dbReference type="Proteomes" id="UP000655588"/>
    </source>
</evidence>
<reference evidence="2" key="1">
    <citation type="submission" date="2019-11" db="EMBL/GenBank/DDBJ databases">
        <title>The nuclear and mitochondrial genomes of Frieseomelitta varia - a highly eusocial stingless bee (Meliponini) with a permanently sterile worker caste.</title>
        <authorList>
            <person name="Freitas F.C.P."/>
            <person name="Lourenco A.P."/>
            <person name="Nunes F.M.F."/>
            <person name="Paschoal A.R."/>
            <person name="Abreu F.C.P."/>
            <person name="Barbin F.O."/>
            <person name="Bataglia L."/>
            <person name="Cardoso-Junior C.A.M."/>
            <person name="Cervoni M.S."/>
            <person name="Silva S.R."/>
            <person name="Dalarmi F."/>
            <person name="Del Lama M.A."/>
            <person name="Depintor T.S."/>
            <person name="Ferreira K.M."/>
            <person name="Goria P.S."/>
            <person name="Jaskot M.C."/>
            <person name="Lago D.C."/>
            <person name="Luna-Lucena D."/>
            <person name="Moda L.M."/>
            <person name="Nascimento L."/>
            <person name="Pedrino M."/>
            <person name="Rabico F.O."/>
            <person name="Sanches F.C."/>
            <person name="Santos D.E."/>
            <person name="Santos C.G."/>
            <person name="Vieira J."/>
            <person name="Lopes T.F."/>
            <person name="Barchuk A.R."/>
            <person name="Hartfelder K."/>
            <person name="Simoes Z.L.P."/>
            <person name="Bitondi M.M.G."/>
            <person name="Pinheiro D.G."/>
        </authorList>
    </citation>
    <scope>NUCLEOTIDE SEQUENCE</scope>
    <source>
        <strain evidence="2">USP_RPSP 00005682</strain>
        <tissue evidence="2">Whole individual</tissue>
    </source>
</reference>
<evidence type="ECO:0000256" key="1">
    <source>
        <dbReference type="SAM" id="MobiDB-lite"/>
    </source>
</evidence>
<sequence length="61" mass="6475">MHHKVPSFSRIGGYSQHNSSASNTVSSSGSQRYNKLNNVFVGGGNPNAAPVESPKDKCGKR</sequence>
<dbReference type="EMBL" id="WNWW01000537">
    <property type="protein sequence ID" value="KAF3423780.1"/>
    <property type="molecule type" value="Genomic_DNA"/>
</dbReference>
<comment type="caution">
    <text evidence="2">The sequence shown here is derived from an EMBL/GenBank/DDBJ whole genome shotgun (WGS) entry which is preliminary data.</text>
</comment>
<protein>
    <submittedName>
        <fullName evidence="2">Uncharacterized protein</fullName>
    </submittedName>
</protein>
<evidence type="ECO:0000313" key="2">
    <source>
        <dbReference type="EMBL" id="KAF3423780.1"/>
    </source>
</evidence>
<name>A0A833RUH5_9HYME</name>
<gene>
    <name evidence="2" type="ORF">E2986_12634</name>
</gene>